<gene>
    <name evidence="1" type="ORF">NU887_13360</name>
</gene>
<dbReference type="EMBL" id="JANSUY010000012">
    <property type="protein sequence ID" value="MCR9016028.1"/>
    <property type="molecule type" value="Genomic_DNA"/>
</dbReference>
<dbReference type="Proteomes" id="UP001142175">
    <property type="component" value="Unassembled WGS sequence"/>
</dbReference>
<reference evidence="1" key="1">
    <citation type="submission" date="2022-08" db="EMBL/GenBank/DDBJ databases">
        <authorList>
            <person name="Zhang D."/>
        </authorList>
    </citation>
    <scope>NUCLEOTIDE SEQUENCE</scope>
    <source>
        <strain evidence="1">XJ19-11</strain>
    </source>
</reference>
<evidence type="ECO:0000313" key="2">
    <source>
        <dbReference type="Proteomes" id="UP001142175"/>
    </source>
</evidence>
<comment type="caution">
    <text evidence="1">The sequence shown here is derived from an EMBL/GenBank/DDBJ whole genome shotgun (WGS) entry which is preliminary data.</text>
</comment>
<dbReference type="AlphaFoldDB" id="A0A9X2P4V3"/>
<protein>
    <recommendedName>
        <fullName evidence="3">6-bladed beta-propeller</fullName>
    </recommendedName>
</protein>
<keyword evidence="2" id="KW-1185">Reference proteome</keyword>
<dbReference type="SUPFAM" id="SSF101898">
    <property type="entry name" value="NHL repeat"/>
    <property type="match status" value="1"/>
</dbReference>
<evidence type="ECO:0000313" key="1">
    <source>
        <dbReference type="EMBL" id="MCR9016028.1"/>
    </source>
</evidence>
<organism evidence="1 2">
    <name type="scientific">Aquiflexum gelatinilyticum</name>
    <dbReference type="NCBI Taxonomy" id="2961943"/>
    <lineage>
        <taxon>Bacteria</taxon>
        <taxon>Pseudomonadati</taxon>
        <taxon>Bacteroidota</taxon>
        <taxon>Cytophagia</taxon>
        <taxon>Cytophagales</taxon>
        <taxon>Cyclobacteriaceae</taxon>
        <taxon>Aquiflexum</taxon>
    </lineage>
</organism>
<accession>A0A9X2P4V3</accession>
<proteinExistence type="predicted"/>
<dbReference type="RefSeq" id="WP_258423886.1">
    <property type="nucleotide sequence ID" value="NZ_JANSUY010000012.1"/>
</dbReference>
<name>A0A9X2P4V3_9BACT</name>
<evidence type="ECO:0008006" key="3">
    <source>
        <dbReference type="Google" id="ProtNLM"/>
    </source>
</evidence>
<sequence length="392" mass="45036">MATITQKLSLEFVFSLSMLFLPTDSFSQYQLEKVEEFKINSLLPVVIVDYHPESKLYLGYISDSKGTRIVLIDEQGEFVINKGLVGEGPNQSSAAFNAMAFTEEGDIWLQTPYQLFLYNQKLNVKNKIRYLSGTKMHIYGRMEFFPYFYQNQSQSSLSFITTPSGTNSTRPDRENSSDLIEIYEVEKEELYKMSPALDRSMNKKFDKSTINNLHSIIYKIDPKKKKLFLTTNLDNEITIYDLTSRKLESRIKINHGDFGMVKKSLISDDDFPSHGRISLSPKNSKLFSLDGGMIVLDYIRGIEYGTYESKKADDPTYHHFEDPAYHRLILFDGTKQVSADIPLPTNGKVTMTLPGNRLLIQLINPDVEEDFIRYGIYKVVGSNNYLLKHLIF</sequence>